<dbReference type="Gene3D" id="3.30.420.240">
    <property type="match status" value="1"/>
</dbReference>
<sequence length="315" mass="36185">MDATYQQWVAPYLETIKEQGYYEDDELYVALVNYDDNPFFPKELRDHSNRLKRENFKKWLHVYGGEPNMSYLDSIIEPEWFDAAVNAHQKLGFEPRGERVCGFDPADTGRDAKARTLRYGVYIDDCFSWLDGDITDATQRAVDDALGFGAADFVYDNVGNGASVKTFATMGGRPAGLSFVGFGAGDGVDDPDSQYLDSERLNKDMFRNKRAQYWWLLRDRFFRTFEAVDKGRYHDPLTLISINGDMPKLAELKSELVKVQRKRTAGVRLVQIESKDEMRKRGIPSPNLADSLMMSFAVQPKSDFKYQRRPVGRRR</sequence>
<dbReference type="Gene3D" id="3.40.50.300">
    <property type="entry name" value="P-loop containing nucleotide triphosphate hydrolases"/>
    <property type="match status" value="1"/>
</dbReference>
<name>A0A7R8ZSG0_9CRUS</name>
<evidence type="ECO:0000313" key="1">
    <source>
        <dbReference type="EMBL" id="CAD7234810.1"/>
    </source>
</evidence>
<dbReference type="Pfam" id="PF04466">
    <property type="entry name" value="Terminase_3"/>
    <property type="match status" value="1"/>
</dbReference>
<dbReference type="InterPro" id="IPR027417">
    <property type="entry name" value="P-loop_NTPase"/>
</dbReference>
<accession>A0A7R8ZSG0</accession>
<gene>
    <name evidence="1" type="ORF">CTOB1V02_LOCUS12626</name>
</gene>
<dbReference type="Pfam" id="PF17288">
    <property type="entry name" value="Terminase_3C"/>
    <property type="match status" value="1"/>
</dbReference>
<dbReference type="AlphaFoldDB" id="A0A7R8ZSG0"/>
<proteinExistence type="predicted"/>
<dbReference type="InterPro" id="IPR035412">
    <property type="entry name" value="Terminase_L_N"/>
</dbReference>
<dbReference type="EMBL" id="OB669939">
    <property type="protein sequence ID" value="CAD7234810.1"/>
    <property type="molecule type" value="Genomic_DNA"/>
</dbReference>
<protein>
    <submittedName>
        <fullName evidence="1">Uncharacterized protein</fullName>
    </submittedName>
</protein>
<organism evidence="1">
    <name type="scientific">Cyprideis torosa</name>
    <dbReference type="NCBI Taxonomy" id="163714"/>
    <lineage>
        <taxon>Eukaryota</taxon>
        <taxon>Metazoa</taxon>
        <taxon>Ecdysozoa</taxon>
        <taxon>Arthropoda</taxon>
        <taxon>Crustacea</taxon>
        <taxon>Oligostraca</taxon>
        <taxon>Ostracoda</taxon>
        <taxon>Podocopa</taxon>
        <taxon>Podocopida</taxon>
        <taxon>Cytherocopina</taxon>
        <taxon>Cytheroidea</taxon>
        <taxon>Cytherideidae</taxon>
        <taxon>Cyprideis</taxon>
    </lineage>
</organism>
<reference evidence="1" key="1">
    <citation type="submission" date="2020-11" db="EMBL/GenBank/DDBJ databases">
        <authorList>
            <person name="Tran Van P."/>
        </authorList>
    </citation>
    <scope>NUCLEOTIDE SEQUENCE</scope>
</reference>
<dbReference type="InterPro" id="IPR035413">
    <property type="entry name" value="Terminase_L_C"/>
</dbReference>